<reference evidence="6 7" key="1">
    <citation type="submission" date="2019-07" db="EMBL/GenBank/DDBJ databases">
        <title>Full genome sequence of Humibacter sp. WJ7-1.</title>
        <authorList>
            <person name="Im W.-T."/>
        </authorList>
    </citation>
    <scope>NUCLEOTIDE SEQUENCE [LARGE SCALE GENOMIC DNA]</scope>
    <source>
        <strain evidence="6 7">WJ7-1</strain>
    </source>
</reference>
<dbReference type="Gene3D" id="1.10.10.60">
    <property type="entry name" value="Homeodomain-like"/>
    <property type="match status" value="1"/>
</dbReference>
<dbReference type="PANTHER" id="PTHR43280:SF32">
    <property type="entry name" value="TRANSCRIPTIONAL REGULATORY PROTEIN"/>
    <property type="match status" value="1"/>
</dbReference>
<dbReference type="InterPro" id="IPR037923">
    <property type="entry name" value="HTH-like"/>
</dbReference>
<feature type="region of interest" description="Disordered" evidence="4">
    <location>
        <begin position="1"/>
        <end position="38"/>
    </location>
</feature>
<dbReference type="SMART" id="SM00342">
    <property type="entry name" value="HTH_ARAC"/>
    <property type="match status" value="1"/>
</dbReference>
<dbReference type="InterPro" id="IPR003313">
    <property type="entry name" value="AraC-bd"/>
</dbReference>
<evidence type="ECO:0000313" key="6">
    <source>
        <dbReference type="EMBL" id="QDZ16190.1"/>
    </source>
</evidence>
<dbReference type="EMBL" id="CP042305">
    <property type="protein sequence ID" value="QDZ16190.1"/>
    <property type="molecule type" value="Genomic_DNA"/>
</dbReference>
<dbReference type="Pfam" id="PF12833">
    <property type="entry name" value="HTH_18"/>
    <property type="match status" value="1"/>
</dbReference>
<accession>A0A5B8M9U8</accession>
<dbReference type="InterPro" id="IPR018060">
    <property type="entry name" value="HTH_AraC"/>
</dbReference>
<dbReference type="Gene3D" id="2.60.120.10">
    <property type="entry name" value="Jelly Rolls"/>
    <property type="match status" value="1"/>
</dbReference>
<evidence type="ECO:0000256" key="2">
    <source>
        <dbReference type="ARBA" id="ARBA00023125"/>
    </source>
</evidence>
<dbReference type="InterPro" id="IPR009057">
    <property type="entry name" value="Homeodomain-like_sf"/>
</dbReference>
<dbReference type="Pfam" id="PF02311">
    <property type="entry name" value="AraC_binding"/>
    <property type="match status" value="1"/>
</dbReference>
<dbReference type="OrthoDB" id="9799345at2"/>
<organism evidence="6 7">
    <name type="scientific">Humibacter ginsenosidimutans</name>
    <dbReference type="NCBI Taxonomy" id="2599293"/>
    <lineage>
        <taxon>Bacteria</taxon>
        <taxon>Bacillati</taxon>
        <taxon>Actinomycetota</taxon>
        <taxon>Actinomycetes</taxon>
        <taxon>Micrococcales</taxon>
        <taxon>Microbacteriaceae</taxon>
        <taxon>Humibacter</taxon>
    </lineage>
</organism>
<proteinExistence type="predicted"/>
<dbReference type="PANTHER" id="PTHR43280">
    <property type="entry name" value="ARAC-FAMILY TRANSCRIPTIONAL REGULATOR"/>
    <property type="match status" value="1"/>
</dbReference>
<evidence type="ECO:0000256" key="3">
    <source>
        <dbReference type="ARBA" id="ARBA00023163"/>
    </source>
</evidence>
<evidence type="ECO:0000256" key="1">
    <source>
        <dbReference type="ARBA" id="ARBA00023015"/>
    </source>
</evidence>
<keyword evidence="3" id="KW-0804">Transcription</keyword>
<dbReference type="PROSITE" id="PS01124">
    <property type="entry name" value="HTH_ARAC_FAMILY_2"/>
    <property type="match status" value="1"/>
</dbReference>
<evidence type="ECO:0000256" key="4">
    <source>
        <dbReference type="SAM" id="MobiDB-lite"/>
    </source>
</evidence>
<dbReference type="GO" id="GO:0043565">
    <property type="term" value="F:sequence-specific DNA binding"/>
    <property type="evidence" value="ECO:0007669"/>
    <property type="project" value="InterPro"/>
</dbReference>
<dbReference type="KEGG" id="huw:FPZ11_16760"/>
<keyword evidence="7" id="KW-1185">Reference proteome</keyword>
<dbReference type="AlphaFoldDB" id="A0A5B8M9U8"/>
<dbReference type="SUPFAM" id="SSF51215">
    <property type="entry name" value="Regulatory protein AraC"/>
    <property type="match status" value="1"/>
</dbReference>
<dbReference type="GO" id="GO:0003700">
    <property type="term" value="F:DNA-binding transcription factor activity"/>
    <property type="evidence" value="ECO:0007669"/>
    <property type="project" value="InterPro"/>
</dbReference>
<dbReference type="SUPFAM" id="SSF46689">
    <property type="entry name" value="Homeodomain-like"/>
    <property type="match status" value="1"/>
</dbReference>
<evidence type="ECO:0000313" key="7">
    <source>
        <dbReference type="Proteomes" id="UP000320216"/>
    </source>
</evidence>
<protein>
    <submittedName>
        <fullName evidence="6">Helix-turn-helix domain-containing protein</fullName>
    </submittedName>
</protein>
<sequence length="315" mass="34726">MDAPPHLVHPCRAGHDDGAPATAPHSPDTGVSPMNRPPAFAEYNIEERWTTLQGSVLVGSMLEDGPGPHALVPHRHDFVELVWLSQGSGTHRIDTAEFPARPRTLHLIAPGQVHCWHPDATPVDGTLVLFREDFLIAQGGAGLQSWRGGMTTPSPATATRLDRLVREIRDELDGDADDREVVARHLVSAFVTVCQREVARPAPPQHTVSADFQRLVRERPTVAVSVAEWSRRLAVTPKYLTEVVTADTGRSPSTMIRSAVRLEAERMLAATTLSCAQIADTLEFDDPSYFSRFFRRETGMTPSSYRRRHGTLRAA</sequence>
<gene>
    <name evidence="6" type="ORF">FPZ11_16760</name>
</gene>
<evidence type="ECO:0000259" key="5">
    <source>
        <dbReference type="PROSITE" id="PS01124"/>
    </source>
</evidence>
<dbReference type="Proteomes" id="UP000320216">
    <property type="component" value="Chromosome"/>
</dbReference>
<name>A0A5B8M9U8_9MICO</name>
<feature type="domain" description="HTH araC/xylS-type" evidence="5">
    <location>
        <begin position="210"/>
        <end position="308"/>
    </location>
</feature>
<keyword evidence="1" id="KW-0805">Transcription regulation</keyword>
<keyword evidence="2" id="KW-0238">DNA-binding</keyword>
<dbReference type="InterPro" id="IPR014710">
    <property type="entry name" value="RmlC-like_jellyroll"/>
</dbReference>